<accession>M7YMV5</accession>
<reference evidence="1" key="1">
    <citation type="journal article" date="2013" name="Nature">
        <title>Draft genome of the wheat A-genome progenitor Triticum urartu.</title>
        <authorList>
            <person name="Ling H.Q."/>
            <person name="Zhao S."/>
            <person name="Liu D."/>
            <person name="Wang J."/>
            <person name="Sun H."/>
            <person name="Zhang C."/>
            <person name="Fan H."/>
            <person name="Li D."/>
            <person name="Dong L."/>
            <person name="Tao Y."/>
            <person name="Gao C."/>
            <person name="Wu H."/>
            <person name="Li Y."/>
            <person name="Cui Y."/>
            <person name="Guo X."/>
            <person name="Zheng S."/>
            <person name="Wang B."/>
            <person name="Yu K."/>
            <person name="Liang Q."/>
            <person name="Yang W."/>
            <person name="Lou X."/>
            <person name="Chen J."/>
            <person name="Feng M."/>
            <person name="Jian J."/>
            <person name="Zhang X."/>
            <person name="Luo G."/>
            <person name="Jiang Y."/>
            <person name="Liu J."/>
            <person name="Wang Z."/>
            <person name="Sha Y."/>
            <person name="Zhang B."/>
            <person name="Wu H."/>
            <person name="Tang D."/>
            <person name="Shen Q."/>
            <person name="Xue P."/>
            <person name="Zou S."/>
            <person name="Wang X."/>
            <person name="Liu X."/>
            <person name="Wang F."/>
            <person name="Yang Y."/>
            <person name="An X."/>
            <person name="Dong Z."/>
            <person name="Zhang K."/>
            <person name="Zhang X."/>
            <person name="Luo M.C."/>
            <person name="Dvorak J."/>
            <person name="Tong Y."/>
            <person name="Wang J."/>
            <person name="Yang H."/>
            <person name="Li Z."/>
            <person name="Wang D."/>
            <person name="Zhang A."/>
            <person name="Wang J."/>
        </authorList>
    </citation>
    <scope>NUCLEOTIDE SEQUENCE</scope>
</reference>
<dbReference type="OMA" id="DTIDYMX"/>
<evidence type="ECO:0000313" key="1">
    <source>
        <dbReference type="EMBL" id="EMS48256.1"/>
    </source>
</evidence>
<organism evidence="1">
    <name type="scientific">Triticum urartu</name>
    <name type="common">Red wild einkorn</name>
    <name type="synonym">Crithodium urartu</name>
    <dbReference type="NCBI Taxonomy" id="4572"/>
    <lineage>
        <taxon>Eukaryota</taxon>
        <taxon>Viridiplantae</taxon>
        <taxon>Streptophyta</taxon>
        <taxon>Embryophyta</taxon>
        <taxon>Tracheophyta</taxon>
        <taxon>Spermatophyta</taxon>
        <taxon>Magnoliopsida</taxon>
        <taxon>Liliopsida</taxon>
        <taxon>Poales</taxon>
        <taxon>Poaceae</taxon>
        <taxon>BOP clade</taxon>
        <taxon>Pooideae</taxon>
        <taxon>Triticodae</taxon>
        <taxon>Triticeae</taxon>
        <taxon>Triticinae</taxon>
        <taxon>Triticum</taxon>
    </lineage>
</organism>
<dbReference type="EMBL" id="KD251414">
    <property type="protein sequence ID" value="EMS48256.1"/>
    <property type="molecule type" value="Genomic_DNA"/>
</dbReference>
<proteinExistence type="predicted"/>
<name>M7YMV5_TRIUA</name>
<dbReference type="AlphaFoldDB" id="M7YMV5"/>
<protein>
    <submittedName>
        <fullName evidence="1">Uncharacterized protein</fullName>
    </submittedName>
</protein>
<gene>
    <name evidence="1" type="ORF">TRIUR3_35436</name>
</gene>
<sequence>MAAASMPPSKKRVEGMPSKSLMVAVASASTTVNRLSMLRSVMPRIIKNVDPGDAIDYMKALLERMW</sequence>
<dbReference type="STRING" id="4572.M7YMV5"/>